<feature type="compositionally biased region" description="Acidic residues" evidence="1">
    <location>
        <begin position="620"/>
        <end position="634"/>
    </location>
</feature>
<dbReference type="AlphaFoldDB" id="A0A7V8VBV0"/>
<feature type="transmembrane region" description="Helical" evidence="2">
    <location>
        <begin position="541"/>
        <end position="563"/>
    </location>
</feature>
<feature type="region of interest" description="Disordered" evidence="1">
    <location>
        <begin position="619"/>
        <end position="650"/>
    </location>
</feature>
<comment type="caution">
    <text evidence="3">The sequence shown here is derived from an EMBL/GenBank/DDBJ whole genome shotgun (WGS) entry which is preliminary data.</text>
</comment>
<feature type="compositionally biased region" description="Low complexity" evidence="1">
    <location>
        <begin position="637"/>
        <end position="649"/>
    </location>
</feature>
<dbReference type="RefSeq" id="WP_194536543.1">
    <property type="nucleotide sequence ID" value="NZ_JACEFB010000001.1"/>
</dbReference>
<keyword evidence="4" id="KW-1185">Reference proteome</keyword>
<reference evidence="3 4" key="1">
    <citation type="submission" date="2020-07" db="EMBL/GenBank/DDBJ databases">
        <title>Thermogemmata thermophila gen. nov., sp. nov., a novel moderate thermophilic planctomycete from a Kamchatka hot spring.</title>
        <authorList>
            <person name="Elcheninov A.G."/>
            <person name="Podosokorskaya O.A."/>
            <person name="Kovaleva O.L."/>
            <person name="Novikov A."/>
            <person name="Bonch-Osmolovskaya E.A."/>
            <person name="Toshchakov S.V."/>
            <person name="Kublanov I.V."/>
        </authorList>
    </citation>
    <scope>NUCLEOTIDE SEQUENCE [LARGE SCALE GENOMIC DNA]</scope>
    <source>
        <strain evidence="3 4">2918</strain>
    </source>
</reference>
<organism evidence="3 4">
    <name type="scientific">Thermogemmata fonticola</name>
    <dbReference type="NCBI Taxonomy" id="2755323"/>
    <lineage>
        <taxon>Bacteria</taxon>
        <taxon>Pseudomonadati</taxon>
        <taxon>Planctomycetota</taxon>
        <taxon>Planctomycetia</taxon>
        <taxon>Gemmatales</taxon>
        <taxon>Gemmataceae</taxon>
        <taxon>Thermogemmata</taxon>
    </lineage>
</organism>
<protein>
    <submittedName>
        <fullName evidence="3">Uncharacterized protein</fullName>
    </submittedName>
</protein>
<keyword evidence="2" id="KW-0472">Membrane</keyword>
<feature type="transmembrane region" description="Helical" evidence="2">
    <location>
        <begin position="922"/>
        <end position="943"/>
    </location>
</feature>
<keyword evidence="2" id="KW-1133">Transmembrane helix</keyword>
<feature type="transmembrane region" description="Helical" evidence="2">
    <location>
        <begin position="864"/>
        <end position="889"/>
    </location>
</feature>
<evidence type="ECO:0000313" key="4">
    <source>
        <dbReference type="Proteomes" id="UP000542342"/>
    </source>
</evidence>
<feature type="transmembrane region" description="Helical" evidence="2">
    <location>
        <begin position="779"/>
        <end position="798"/>
    </location>
</feature>
<feature type="transmembrane region" description="Helical" evidence="2">
    <location>
        <begin position="685"/>
        <end position="705"/>
    </location>
</feature>
<dbReference type="EMBL" id="JACEFB010000001">
    <property type="protein sequence ID" value="MBA2225154.1"/>
    <property type="molecule type" value="Genomic_DNA"/>
</dbReference>
<evidence type="ECO:0000256" key="2">
    <source>
        <dbReference type="SAM" id="Phobius"/>
    </source>
</evidence>
<accession>A0A7V8VBV0</accession>
<sequence length="1156" mass="132380">MDVQELEAKLQRVEPAVRLISERHLLQVLYYLTDWGYPYPLHPALPYWVSRTDLEAMGTLPESVFRGKESSLLLVTTPDDRLLDHLPAAAVLRAYWRVLFQAAIAHQWEQRFQQEGMKPQDCWHLLERWGPATAREILHVLTEEHLLPENASASIVYRTFSAVYLDLAFFDPERVSDFFPSLPAVEQVRAELAREIGAEEILFRTRPEGAAEAYEPPPIEEHWWELPTVSDSRAMTVLSGSERLSGASRRHSADLETLKRQTAEALAQRNWIRAAILQMRRAGLETAEEEQRRAYTEAEDALRQVVAGLGQLWQWDEAMQNEWQQALRPLLPLAACGGWPRAARCLYELQKLQSTLQRDVYTVDLVEFLATLGRRPIVRSLPHARWVRQLISLQKARRQMQRSGLSPAARLRLDQLFAHQIQQLEHSVRERLAPLIRDCLQQAGLVPTSVVEEVGREKLIAELLDQICTSGYARFGHLRDAVARNTLKLPDLQGLGEWFRGDGLLRADALLAETLDGIYHRGEIYLRGLQRFSALFFGTVFGRWLTLYLALPFGGAFLILMFLEEVRHLGEKAIHLFVPGITAPALPTVPLPDAISSEMGVDSETGLAVAPPPRAISVPPDDEWTEEWDVEDPAGETAAPASSSSPTSPDGTILWYGSEPGSALVTGVLTSSAAVTTPEKHQPSWLVAPPTIIAVGIFLLLLLHVAPFRRFVVQFLWRAGVLLRLALWDGPRALWRAPLFRSLRQSRPIRFLFHHFWTPTILTLLCYLVLILLGVSPVFLFDWLWMVIWAGLTIAYNTPWGWVIQDRIAEALADWWRQVRVNLLPGLISVFIDWFHRLVNWVERGLYAVDEWLRYRRGDSRGRVALKAVLGLLWFPVAYTFRFVFYLLVEPQVNPIKHFPVVTVSHKVIWPLVPQIADWTGISVWTVSMIINGIPGIFGFIAWELKENWRLYAANRPRRLSPVVIGSHGETMRGLLRPGFHSGTLPRCYRKLRRAQTRDKQHFWRQRLHHVVDELQHFVERECLALLHRVAKDSLPLHLDHIQTGCRRVTVSFHHPHLGPVPLQLAFEEMEGRIHAEIVEWGWTRRLSDEQRSILILAFRGLLDKAAVEVYATRQRLELDVPLAKDFDDLRRHVAWKEWQEEWDRALQAKPLAASA</sequence>
<gene>
    <name evidence="3" type="ORF">H0921_03145</name>
</gene>
<evidence type="ECO:0000256" key="1">
    <source>
        <dbReference type="SAM" id="MobiDB-lite"/>
    </source>
</evidence>
<evidence type="ECO:0000313" key="3">
    <source>
        <dbReference type="EMBL" id="MBA2225154.1"/>
    </source>
</evidence>
<dbReference type="Proteomes" id="UP000542342">
    <property type="component" value="Unassembled WGS sequence"/>
</dbReference>
<proteinExistence type="predicted"/>
<keyword evidence="2" id="KW-0812">Transmembrane</keyword>
<name>A0A7V8VBV0_9BACT</name>
<feature type="transmembrane region" description="Helical" evidence="2">
    <location>
        <begin position="751"/>
        <end position="773"/>
    </location>
</feature>